<evidence type="ECO:0000313" key="1">
    <source>
        <dbReference type="EMBL" id="GFR37648.1"/>
    </source>
</evidence>
<dbReference type="InterPro" id="IPR000180">
    <property type="entry name" value="Dipep_AS"/>
</dbReference>
<dbReference type="PANTHER" id="PTHR10443">
    <property type="entry name" value="MICROSOMAL DIPEPTIDASE"/>
    <property type="match status" value="1"/>
</dbReference>
<dbReference type="Gene3D" id="3.20.20.140">
    <property type="entry name" value="Metal-dependent hydrolases"/>
    <property type="match status" value="1"/>
</dbReference>
<keyword evidence="2" id="KW-1185">Reference proteome</keyword>
<reference evidence="1" key="2">
    <citation type="journal article" date="2021" name="Data Brief">
        <title>Draft genome sequence data of the facultative, thermophilic, xylanolytic bacterium Paenibacillus sp. strain DA-C8.</title>
        <authorList>
            <person name="Chhe C."/>
            <person name="Uke A."/>
            <person name="Baramee S."/>
            <person name="Ungkulpasvich U."/>
            <person name="Tachaapaikoon C."/>
            <person name="Pason P."/>
            <person name="Waeonukul R."/>
            <person name="Ratanakhanokchai K."/>
            <person name="Kosugi A."/>
        </authorList>
    </citation>
    <scope>NUCLEOTIDE SEQUENCE</scope>
    <source>
        <strain evidence="1">DA-C8</strain>
    </source>
</reference>
<dbReference type="Pfam" id="PF01244">
    <property type="entry name" value="Peptidase_M19"/>
    <property type="match status" value="1"/>
</dbReference>
<dbReference type="AlphaFoldDB" id="A0A916QDY7"/>
<dbReference type="SUPFAM" id="SSF51556">
    <property type="entry name" value="Metallo-dependent hydrolases"/>
    <property type="match status" value="1"/>
</dbReference>
<sequence length="308" mass="34389">MRIYDLHCDVLYKMLLEPRLSFSDDKTLDVTYERLVEGGIGLQAFAIFLPEDRVPTFEMVEEAVHAFHTSILSRPKMVFVKSREDLSRAEREGGIGALLTLEGAEGLMGSLEYLQRAYDLGVRCLGLTWNYANWAADGVLEERRAGLTLKGRELVARCDEIGMIIDISHLNEPGFWEVLEFGKRPVIASHSNAAAVTGHPRNLSDEQIQAVIVRGGCIGITFVPDFIGGGQGIADVLKHLDHVCSLGGEDHVGFGSDFDGIDEYLHGLTHPGQYVKLTEALHKHYSSEQVEKFLHQNWRRFLEANLPE</sequence>
<dbReference type="PROSITE" id="PS00869">
    <property type="entry name" value="RENAL_DIPEPTIDASE_1"/>
    <property type="match status" value="1"/>
</dbReference>
<dbReference type="InterPro" id="IPR032466">
    <property type="entry name" value="Metal_Hydrolase"/>
</dbReference>
<dbReference type="EMBL" id="BMAQ01000006">
    <property type="protein sequence ID" value="GFR37648.1"/>
    <property type="molecule type" value="Genomic_DNA"/>
</dbReference>
<dbReference type="PROSITE" id="PS51365">
    <property type="entry name" value="RENAL_DIPEPTIDASE_2"/>
    <property type="match status" value="1"/>
</dbReference>
<gene>
    <name evidence="1" type="ORF">PRECH8_09440</name>
</gene>
<dbReference type="GO" id="GO:0006508">
    <property type="term" value="P:proteolysis"/>
    <property type="evidence" value="ECO:0007669"/>
    <property type="project" value="InterPro"/>
</dbReference>
<reference evidence="1" key="1">
    <citation type="submission" date="2020-08" db="EMBL/GenBank/DDBJ databases">
        <authorList>
            <person name="Uke A."/>
            <person name="Chhe C."/>
            <person name="Baramee S."/>
            <person name="Kosugi A."/>
        </authorList>
    </citation>
    <scope>NUCLEOTIDE SEQUENCE</scope>
    <source>
        <strain evidence="1">DA-C8</strain>
    </source>
</reference>
<dbReference type="GO" id="GO:0070573">
    <property type="term" value="F:metallodipeptidase activity"/>
    <property type="evidence" value="ECO:0007669"/>
    <property type="project" value="InterPro"/>
</dbReference>
<protein>
    <submittedName>
        <fullName evidence="1">Diguanylate cyclase</fullName>
    </submittedName>
</protein>
<name>A0A916QDY7_9BACL</name>
<dbReference type="CDD" id="cd01301">
    <property type="entry name" value="rDP_like"/>
    <property type="match status" value="1"/>
</dbReference>
<evidence type="ECO:0000313" key="2">
    <source>
        <dbReference type="Proteomes" id="UP000654993"/>
    </source>
</evidence>
<dbReference type="RefSeq" id="WP_200965935.1">
    <property type="nucleotide sequence ID" value="NZ_BMAQ01000006.1"/>
</dbReference>
<accession>A0A916QDY7</accession>
<dbReference type="InterPro" id="IPR008257">
    <property type="entry name" value="Pept_M19"/>
</dbReference>
<proteinExistence type="predicted"/>
<dbReference type="PANTHER" id="PTHR10443:SF12">
    <property type="entry name" value="DIPEPTIDASE"/>
    <property type="match status" value="1"/>
</dbReference>
<dbReference type="Proteomes" id="UP000654993">
    <property type="component" value="Unassembled WGS sequence"/>
</dbReference>
<organism evidence="1 2">
    <name type="scientific">Insulibacter thermoxylanivorax</name>
    <dbReference type="NCBI Taxonomy" id="2749268"/>
    <lineage>
        <taxon>Bacteria</taxon>
        <taxon>Bacillati</taxon>
        <taxon>Bacillota</taxon>
        <taxon>Bacilli</taxon>
        <taxon>Bacillales</taxon>
        <taxon>Paenibacillaceae</taxon>
        <taxon>Insulibacter</taxon>
    </lineage>
</organism>
<comment type="caution">
    <text evidence="1">The sequence shown here is derived from an EMBL/GenBank/DDBJ whole genome shotgun (WGS) entry which is preliminary data.</text>
</comment>